<dbReference type="Pfam" id="PF13460">
    <property type="entry name" value="NAD_binding_10"/>
    <property type="match status" value="1"/>
</dbReference>
<dbReference type="PANTHER" id="PTHR15020">
    <property type="entry name" value="FLAVIN REDUCTASE-RELATED"/>
    <property type="match status" value="1"/>
</dbReference>
<dbReference type="InterPro" id="IPR036291">
    <property type="entry name" value="NAD(P)-bd_dom_sf"/>
</dbReference>
<evidence type="ECO:0000259" key="1">
    <source>
        <dbReference type="Pfam" id="PF13460"/>
    </source>
</evidence>
<dbReference type="EMBL" id="CP098827">
    <property type="protein sequence ID" value="XBO71238.1"/>
    <property type="molecule type" value="Genomic_DNA"/>
</dbReference>
<dbReference type="PANTHER" id="PTHR15020:SF50">
    <property type="entry name" value="UPF0659 PROTEIN YMR090W"/>
    <property type="match status" value="1"/>
</dbReference>
<evidence type="ECO:0000313" key="2">
    <source>
        <dbReference type="EMBL" id="XBO71238.1"/>
    </source>
</evidence>
<dbReference type="AlphaFoldDB" id="A0AAU7KJG1"/>
<reference evidence="2" key="1">
    <citation type="submission" date="2022-06" db="EMBL/GenBank/DDBJ databases">
        <title>A novel DMS-producing enzyme.</title>
        <authorList>
            <person name="Zhang Y."/>
        </authorList>
    </citation>
    <scope>NUCLEOTIDE SEQUENCE</scope>
    <source>
        <strain evidence="2">RT37</strain>
    </source>
</reference>
<dbReference type="Gene3D" id="3.40.50.720">
    <property type="entry name" value="NAD(P)-binding Rossmann-like Domain"/>
    <property type="match status" value="1"/>
</dbReference>
<organism evidence="2">
    <name type="scientific">Halomonas sp. RT37</name>
    <dbReference type="NCBI Taxonomy" id="2950872"/>
    <lineage>
        <taxon>Bacteria</taxon>
        <taxon>Pseudomonadati</taxon>
        <taxon>Pseudomonadota</taxon>
        <taxon>Gammaproteobacteria</taxon>
        <taxon>Oceanospirillales</taxon>
        <taxon>Halomonadaceae</taxon>
        <taxon>Halomonas</taxon>
    </lineage>
</organism>
<feature type="domain" description="NAD(P)-binding" evidence="1">
    <location>
        <begin position="7"/>
        <end position="187"/>
    </location>
</feature>
<accession>A0AAU7KJG1</accession>
<name>A0AAU7KJG1_9GAMM</name>
<sequence>MTTLVIGANGQIGRQVCAIAHRQGHPIRAMIRSAEQRDWFEQQGIETVVADLEGDFASAFEGCEQVLFTAGSGPNTGPDKTLLIDLYAATRVADEASRQGLDRMLMVSAMRAEQPLQAPEKLRPYMAAKFAADAYLRSSKVDHVIVKPGRLTDDDATGRVATSLDETGGNNQISRANVAQALVYLLGQRKIRNHETVLLDGEREIAEALGD</sequence>
<protein>
    <submittedName>
        <fullName evidence="2">SDR family oxidoreductase</fullName>
    </submittedName>
</protein>
<dbReference type="CDD" id="cd05243">
    <property type="entry name" value="SDR_a5"/>
    <property type="match status" value="1"/>
</dbReference>
<proteinExistence type="predicted"/>
<dbReference type="SUPFAM" id="SSF51735">
    <property type="entry name" value="NAD(P)-binding Rossmann-fold domains"/>
    <property type="match status" value="1"/>
</dbReference>
<dbReference type="InterPro" id="IPR016040">
    <property type="entry name" value="NAD(P)-bd_dom"/>
</dbReference>
<gene>
    <name evidence="2" type="ORF">NFG58_00520</name>
</gene>
<dbReference type="RefSeq" id="WP_287163608.1">
    <property type="nucleotide sequence ID" value="NZ_CP098827.1"/>
</dbReference>